<keyword evidence="2" id="KW-1185">Reference proteome</keyword>
<protein>
    <recommendedName>
        <fullName evidence="3">DUF2612 domain-containing protein</fullName>
    </recommendedName>
</protein>
<dbReference type="GeneID" id="79578133"/>
<reference evidence="1 2" key="1">
    <citation type="submission" date="2020-02" db="EMBL/GenBank/DDBJ databases">
        <authorList>
            <person name="Li D."/>
            <person name="Pan L."/>
            <person name="Qin W."/>
            <person name="Xu L."/>
            <person name="Lin W."/>
            <person name="Yang J."/>
            <person name="Hong B."/>
            <person name="Xu B."/>
        </authorList>
    </citation>
    <scope>NUCLEOTIDE SEQUENCE [LARGE SCALE GENOMIC DNA]</scope>
</reference>
<dbReference type="InterPro" id="IPR021283">
    <property type="entry name" value="Phage_Wedge1"/>
</dbReference>
<proteinExistence type="predicted"/>
<evidence type="ECO:0008006" key="3">
    <source>
        <dbReference type="Google" id="ProtNLM"/>
    </source>
</evidence>
<dbReference type="KEGG" id="vg:79578133"/>
<dbReference type="EMBL" id="MT135176">
    <property type="protein sequence ID" value="QIQ67953.1"/>
    <property type="molecule type" value="Genomic_DNA"/>
</dbReference>
<accession>A0A7D2LNT4</accession>
<evidence type="ECO:0000313" key="2">
    <source>
        <dbReference type="Proteomes" id="UP000509192"/>
    </source>
</evidence>
<dbReference type="RefSeq" id="YP_010738149.1">
    <property type="nucleotide sequence ID" value="NC_073022.1"/>
</dbReference>
<evidence type="ECO:0000313" key="1">
    <source>
        <dbReference type="EMBL" id="QIQ67953.1"/>
    </source>
</evidence>
<name>A0A7D2LNT4_9CAUD</name>
<sequence>MSKYTELITNYHRGKLKFVEHVDLSTGGVLETSQNIQGFVSKFDLDTAIGAQLDILGKWIGRTREITAPIDDYFFSFDSPTLGFDYGTWKNRYDPDTGIVKVGDVDYRTMLRAKIGANNWDGRSESLPDILQSIYPNGEVKITYSDNQDMTMTIFIDGKVITNITKEIIRQGYLAVKPVGITIVYKINGE</sequence>
<dbReference type="Pfam" id="PF11041">
    <property type="entry name" value="Phage_Wedge1"/>
    <property type="match status" value="1"/>
</dbReference>
<organism evidence="1 2">
    <name type="scientific">Hafnia phage yong1</name>
    <dbReference type="NCBI Taxonomy" id="2719181"/>
    <lineage>
        <taxon>Viruses</taxon>
        <taxon>Duplodnaviria</taxon>
        <taxon>Heunggongvirae</taxon>
        <taxon>Uroviricota</taxon>
        <taxon>Caudoviricetes</taxon>
        <taxon>Hafyongvirus</taxon>
        <taxon>Hafyongvirus yong1</taxon>
    </lineage>
</organism>
<dbReference type="Proteomes" id="UP000509192">
    <property type="component" value="Segment"/>
</dbReference>